<dbReference type="Gene3D" id="3.40.430.10">
    <property type="entry name" value="Dihydrofolate Reductase, subunit A"/>
    <property type="match status" value="1"/>
</dbReference>
<evidence type="ECO:0000256" key="3">
    <source>
        <dbReference type="ARBA" id="ARBA00023002"/>
    </source>
</evidence>
<dbReference type="PANTHER" id="PTHR38011">
    <property type="entry name" value="DIHYDROFOLATE REDUCTASE FAMILY PROTEIN (AFU_ORTHOLOGUE AFUA_8G06820)"/>
    <property type="match status" value="1"/>
</dbReference>
<keyword evidence="6" id="KW-1185">Reference proteome</keyword>
<dbReference type="eggNOG" id="COG1985">
    <property type="taxonomic scope" value="Bacteria"/>
</dbReference>
<dbReference type="EMBL" id="CP006764">
    <property type="protein sequence ID" value="AIT61253.1"/>
    <property type="molecule type" value="Genomic_DNA"/>
</dbReference>
<dbReference type="Proteomes" id="UP000029914">
    <property type="component" value="Chromosome"/>
</dbReference>
<dbReference type="NCBIfam" id="NF010663">
    <property type="entry name" value="PRK14059.1-1"/>
    <property type="match status" value="1"/>
</dbReference>
<dbReference type="STRING" id="558173.CDOO_08295"/>
<dbReference type="GO" id="GO:0008703">
    <property type="term" value="F:5-amino-6-(5-phosphoribosylamino)uracil reductase activity"/>
    <property type="evidence" value="ECO:0007669"/>
    <property type="project" value="InterPro"/>
</dbReference>
<dbReference type="SUPFAM" id="SSF53597">
    <property type="entry name" value="Dihydrofolate reductase-like"/>
    <property type="match status" value="1"/>
</dbReference>
<dbReference type="KEGG" id="cdo:CDOO_08295"/>
<dbReference type="InterPro" id="IPR050765">
    <property type="entry name" value="Riboflavin_Biosynth_HTPR"/>
</dbReference>
<feature type="domain" description="Bacterial bifunctional deaminase-reductase C-terminal" evidence="4">
    <location>
        <begin position="24"/>
        <end position="197"/>
    </location>
</feature>
<organism evidence="5 6">
    <name type="scientific">Corynebacterium doosanense CAU 212 = DSM 45436</name>
    <dbReference type="NCBI Taxonomy" id="558173"/>
    <lineage>
        <taxon>Bacteria</taxon>
        <taxon>Bacillati</taxon>
        <taxon>Actinomycetota</taxon>
        <taxon>Actinomycetes</taxon>
        <taxon>Mycobacteriales</taxon>
        <taxon>Corynebacteriaceae</taxon>
        <taxon>Corynebacterium</taxon>
    </lineage>
</organism>
<protein>
    <submittedName>
        <fullName evidence="5">5-amino-6-(5-phosphoribosylamino)uracil reductase</fullName>
    </submittedName>
</protein>
<reference evidence="5 6" key="1">
    <citation type="submission" date="2013-09" db="EMBL/GenBank/DDBJ databases">
        <title>Complete genome sequence of Corynebacterium doosanense CAU 212(T) (=DSM 45436(T)), isolated from activated sludge.</title>
        <authorList>
            <person name="Schaffert L."/>
            <person name="Albersmeier A."/>
            <person name="Kalinowski J."/>
            <person name="Ruckert C."/>
        </authorList>
    </citation>
    <scope>NUCLEOTIDE SEQUENCE [LARGE SCALE GENOMIC DNA]</scope>
    <source>
        <strain evidence="5 6">CAU 212</strain>
    </source>
</reference>
<dbReference type="Pfam" id="PF01872">
    <property type="entry name" value="RibD_C"/>
    <property type="match status" value="1"/>
</dbReference>
<name>A0A097IGH7_9CORY</name>
<dbReference type="OrthoDB" id="5243299at2"/>
<evidence type="ECO:0000313" key="6">
    <source>
        <dbReference type="Proteomes" id="UP000029914"/>
    </source>
</evidence>
<evidence type="ECO:0000313" key="5">
    <source>
        <dbReference type="EMBL" id="AIT61253.1"/>
    </source>
</evidence>
<dbReference type="InterPro" id="IPR024072">
    <property type="entry name" value="DHFR-like_dom_sf"/>
</dbReference>
<dbReference type="HOGENOM" id="CLU_036590_7_1_11"/>
<dbReference type="AlphaFoldDB" id="A0A097IGH7"/>
<dbReference type="GO" id="GO:0009231">
    <property type="term" value="P:riboflavin biosynthetic process"/>
    <property type="evidence" value="ECO:0007669"/>
    <property type="project" value="InterPro"/>
</dbReference>
<keyword evidence="2" id="KW-0521">NADP</keyword>
<evidence type="ECO:0000259" key="4">
    <source>
        <dbReference type="Pfam" id="PF01872"/>
    </source>
</evidence>
<dbReference type="InterPro" id="IPR002734">
    <property type="entry name" value="RibDG_C"/>
</dbReference>
<keyword evidence="3" id="KW-0560">Oxidoreductase</keyword>
<sequence>MTFPTHIPARELIGDGPAPGVREVRMVYISTLTGSASLGGSTGKMGNDTDSELFQGVRQWSDAILVGANTVRREGYGAVAEGTGEQKASRRLANQSPAPVLAVISRSLDFPATADQLTLTPQSSLDDPALRERRTELESAGVELVSTGGGSPEEIIDALTSRGLHRIDCEGGPGIAAMMLGADLIDVVHLTFEPVFTTPVEQPLLSLRPGMEGFERRFGLEHAAPTTDGTVFLRYRRTTTR</sequence>
<accession>A0A097IGH7</accession>
<dbReference type="PANTHER" id="PTHR38011:SF7">
    <property type="entry name" value="2,5-DIAMINO-6-RIBOSYLAMINO-4(3H)-PYRIMIDINONE 5'-PHOSPHATE REDUCTASE"/>
    <property type="match status" value="1"/>
</dbReference>
<evidence type="ECO:0000256" key="2">
    <source>
        <dbReference type="ARBA" id="ARBA00022857"/>
    </source>
</evidence>
<gene>
    <name evidence="5" type="ORF">CDOO_08295</name>
</gene>
<evidence type="ECO:0000256" key="1">
    <source>
        <dbReference type="ARBA" id="ARBA00005104"/>
    </source>
</evidence>
<comment type="pathway">
    <text evidence="1">Cofactor biosynthesis; riboflavin biosynthesis.</text>
</comment>
<proteinExistence type="predicted"/>
<dbReference type="RefSeq" id="WP_020384546.1">
    <property type="nucleotide sequence ID" value="NZ_AQUX01000001.1"/>
</dbReference>